<evidence type="ECO:0000313" key="1">
    <source>
        <dbReference type="EMBL" id="KAI8546016.1"/>
    </source>
</evidence>
<name>A0ACC0MZ46_RHOML</name>
<reference evidence="1" key="1">
    <citation type="submission" date="2022-02" db="EMBL/GenBank/DDBJ databases">
        <title>Plant Genome Project.</title>
        <authorList>
            <person name="Zhang R.-G."/>
        </authorList>
    </citation>
    <scope>NUCLEOTIDE SEQUENCE</scope>
    <source>
        <strain evidence="1">AT1</strain>
    </source>
</reference>
<keyword evidence="2" id="KW-1185">Reference proteome</keyword>
<dbReference type="EMBL" id="CM046394">
    <property type="protein sequence ID" value="KAI8546016.1"/>
    <property type="molecule type" value="Genomic_DNA"/>
</dbReference>
<protein>
    <submittedName>
        <fullName evidence="1">Uncharacterized protein</fullName>
    </submittedName>
</protein>
<sequence>MRFSYQIWRSYQAHLVLVDTDHIYETWRRWSPFVFHDEVVYVRYGPDLFNLVITIRDYGGLRWHLFVCLLSKPLWNVVCINLVR</sequence>
<proteinExistence type="predicted"/>
<accession>A0ACC0MZ46</accession>
<gene>
    <name evidence="1" type="ORF">RHMOL_Rhmol07G0082800</name>
</gene>
<organism evidence="1 2">
    <name type="scientific">Rhododendron molle</name>
    <name type="common">Chinese azalea</name>
    <name type="synonym">Azalea mollis</name>
    <dbReference type="NCBI Taxonomy" id="49168"/>
    <lineage>
        <taxon>Eukaryota</taxon>
        <taxon>Viridiplantae</taxon>
        <taxon>Streptophyta</taxon>
        <taxon>Embryophyta</taxon>
        <taxon>Tracheophyta</taxon>
        <taxon>Spermatophyta</taxon>
        <taxon>Magnoliopsida</taxon>
        <taxon>eudicotyledons</taxon>
        <taxon>Gunneridae</taxon>
        <taxon>Pentapetalae</taxon>
        <taxon>asterids</taxon>
        <taxon>Ericales</taxon>
        <taxon>Ericaceae</taxon>
        <taxon>Ericoideae</taxon>
        <taxon>Rhodoreae</taxon>
        <taxon>Rhododendron</taxon>
    </lineage>
</organism>
<evidence type="ECO:0000313" key="2">
    <source>
        <dbReference type="Proteomes" id="UP001062846"/>
    </source>
</evidence>
<dbReference type="Proteomes" id="UP001062846">
    <property type="component" value="Chromosome 7"/>
</dbReference>
<comment type="caution">
    <text evidence="1">The sequence shown here is derived from an EMBL/GenBank/DDBJ whole genome shotgun (WGS) entry which is preliminary data.</text>
</comment>